<organism evidence="4 5">
    <name type="scientific">Roseomonas gilardii</name>
    <dbReference type="NCBI Taxonomy" id="257708"/>
    <lineage>
        <taxon>Bacteria</taxon>
        <taxon>Pseudomonadati</taxon>
        <taxon>Pseudomonadota</taxon>
        <taxon>Alphaproteobacteria</taxon>
        <taxon>Acetobacterales</taxon>
        <taxon>Roseomonadaceae</taxon>
        <taxon>Roseomonas</taxon>
    </lineage>
</organism>
<evidence type="ECO:0000313" key="4">
    <source>
        <dbReference type="EMBL" id="APT58250.1"/>
    </source>
</evidence>
<feature type="compositionally biased region" description="Pro residues" evidence="1">
    <location>
        <begin position="154"/>
        <end position="163"/>
    </location>
</feature>
<protein>
    <recommendedName>
        <fullName evidence="3">Zinc finger/thioredoxin putative domain-containing protein</fullName>
    </recommendedName>
</protein>
<proteinExistence type="predicted"/>
<feature type="compositionally biased region" description="Low complexity" evidence="1">
    <location>
        <begin position="111"/>
        <end position="124"/>
    </location>
</feature>
<keyword evidence="2" id="KW-0812">Transmembrane</keyword>
<dbReference type="RefSeq" id="WP_075799022.1">
    <property type="nucleotide sequence ID" value="NZ_CP015583.1"/>
</dbReference>
<feature type="domain" description="Zinc finger/thioredoxin putative" evidence="3">
    <location>
        <begin position="1"/>
        <end position="34"/>
    </location>
</feature>
<keyword evidence="2" id="KW-0472">Membrane</keyword>
<feature type="transmembrane region" description="Helical" evidence="2">
    <location>
        <begin position="171"/>
        <end position="191"/>
    </location>
</feature>
<dbReference type="InterPro" id="IPR011723">
    <property type="entry name" value="Znf/thioredoxin_put"/>
</dbReference>
<dbReference type="NCBIfam" id="TIGR02098">
    <property type="entry name" value="MJ0042_CXXC"/>
    <property type="match status" value="1"/>
</dbReference>
<keyword evidence="2" id="KW-1133">Transmembrane helix</keyword>
<name>A0A1L7AHQ7_9PROT</name>
<evidence type="ECO:0000259" key="3">
    <source>
        <dbReference type="Pfam" id="PF13717"/>
    </source>
</evidence>
<dbReference type="EMBL" id="CP015583">
    <property type="protein sequence ID" value="APT58250.1"/>
    <property type="molecule type" value="Genomic_DNA"/>
</dbReference>
<dbReference type="Pfam" id="PF13717">
    <property type="entry name" value="Zn_ribbon_4"/>
    <property type="match status" value="1"/>
</dbReference>
<gene>
    <name evidence="4" type="ORF">RGI145_15150</name>
</gene>
<feature type="region of interest" description="Disordered" evidence="1">
    <location>
        <begin position="77"/>
        <end position="163"/>
    </location>
</feature>
<evidence type="ECO:0000256" key="2">
    <source>
        <dbReference type="SAM" id="Phobius"/>
    </source>
</evidence>
<sequence>MRIVCPGCEAAYEVPEAMLSPGRTVRCARCGRDWLPLPEQGQAAAVVEEDIPAAPPAEPPARELAAEAQDPVMAMVAEPGEPRPEGGDAPAEESPGDGPIQAIGTPHPDRPASALEADPALALEEPPPRSAPQEHASALAEEWERPPREGIVVPPRPVPPVTRPEPGPSLVLAWTLSILVLLAVVAALLIWRGEIAIAWPPSQWFYRALGLA</sequence>
<dbReference type="AlphaFoldDB" id="A0A1L7AHQ7"/>
<dbReference type="Proteomes" id="UP000185494">
    <property type="component" value="Chromosome 1"/>
</dbReference>
<evidence type="ECO:0000256" key="1">
    <source>
        <dbReference type="SAM" id="MobiDB-lite"/>
    </source>
</evidence>
<dbReference type="STRING" id="257708.RGI145_15150"/>
<reference evidence="4 5" key="1">
    <citation type="submission" date="2016-05" db="EMBL/GenBank/DDBJ databases">
        <title>Complete Genome and Methylome Analysis of Psychrotrophic Bacterial Isolates from Antarctic Lake Untersee.</title>
        <authorList>
            <person name="Fomenkov A."/>
            <person name="Akimov V.N."/>
            <person name="Vasilyeva L.V."/>
            <person name="Andersen D."/>
            <person name="Vincze T."/>
            <person name="Roberts R.J."/>
        </authorList>
    </citation>
    <scope>NUCLEOTIDE SEQUENCE [LARGE SCALE GENOMIC DNA]</scope>
    <source>
        <strain evidence="4 5">U14-5</strain>
    </source>
</reference>
<evidence type="ECO:0000313" key="5">
    <source>
        <dbReference type="Proteomes" id="UP000185494"/>
    </source>
</evidence>
<dbReference type="KEGG" id="rgi:RGI145_15150"/>
<accession>A0A1L7AHQ7</accession>